<dbReference type="EMBL" id="KB469306">
    <property type="protein sequence ID" value="EPQ53244.1"/>
    <property type="molecule type" value="Genomic_DNA"/>
</dbReference>
<dbReference type="KEGG" id="gtr:GLOTRDRAFT_111910"/>
<evidence type="ECO:0000313" key="1">
    <source>
        <dbReference type="EMBL" id="EPQ53244.1"/>
    </source>
</evidence>
<reference evidence="1 2" key="1">
    <citation type="journal article" date="2012" name="Science">
        <title>The Paleozoic origin of enzymatic lignin decomposition reconstructed from 31 fungal genomes.</title>
        <authorList>
            <person name="Floudas D."/>
            <person name="Binder M."/>
            <person name="Riley R."/>
            <person name="Barry K."/>
            <person name="Blanchette R.A."/>
            <person name="Henrissat B."/>
            <person name="Martinez A.T."/>
            <person name="Otillar R."/>
            <person name="Spatafora J.W."/>
            <person name="Yadav J.S."/>
            <person name="Aerts A."/>
            <person name="Benoit I."/>
            <person name="Boyd A."/>
            <person name="Carlson A."/>
            <person name="Copeland A."/>
            <person name="Coutinho P.M."/>
            <person name="de Vries R.P."/>
            <person name="Ferreira P."/>
            <person name="Findley K."/>
            <person name="Foster B."/>
            <person name="Gaskell J."/>
            <person name="Glotzer D."/>
            <person name="Gorecki P."/>
            <person name="Heitman J."/>
            <person name="Hesse C."/>
            <person name="Hori C."/>
            <person name="Igarashi K."/>
            <person name="Jurgens J.A."/>
            <person name="Kallen N."/>
            <person name="Kersten P."/>
            <person name="Kohler A."/>
            <person name="Kuees U."/>
            <person name="Kumar T.K.A."/>
            <person name="Kuo A."/>
            <person name="LaButti K."/>
            <person name="Larrondo L.F."/>
            <person name="Lindquist E."/>
            <person name="Ling A."/>
            <person name="Lombard V."/>
            <person name="Lucas S."/>
            <person name="Lundell T."/>
            <person name="Martin R."/>
            <person name="McLaughlin D.J."/>
            <person name="Morgenstern I."/>
            <person name="Morin E."/>
            <person name="Murat C."/>
            <person name="Nagy L.G."/>
            <person name="Nolan M."/>
            <person name="Ohm R.A."/>
            <person name="Patyshakuliyeva A."/>
            <person name="Rokas A."/>
            <person name="Ruiz-Duenas F.J."/>
            <person name="Sabat G."/>
            <person name="Salamov A."/>
            <person name="Samejima M."/>
            <person name="Schmutz J."/>
            <person name="Slot J.C."/>
            <person name="St John F."/>
            <person name="Stenlid J."/>
            <person name="Sun H."/>
            <person name="Sun S."/>
            <person name="Syed K."/>
            <person name="Tsang A."/>
            <person name="Wiebenga A."/>
            <person name="Young D."/>
            <person name="Pisabarro A."/>
            <person name="Eastwood D.C."/>
            <person name="Martin F."/>
            <person name="Cullen D."/>
            <person name="Grigoriev I.V."/>
            <person name="Hibbett D.S."/>
        </authorList>
    </citation>
    <scope>NUCLEOTIDE SEQUENCE [LARGE SCALE GENOMIC DNA]</scope>
    <source>
        <strain evidence="1 2">ATCC 11539</strain>
    </source>
</reference>
<keyword evidence="2" id="KW-1185">Reference proteome</keyword>
<dbReference type="Proteomes" id="UP000030669">
    <property type="component" value="Unassembled WGS sequence"/>
</dbReference>
<dbReference type="RefSeq" id="XP_007868517.1">
    <property type="nucleotide sequence ID" value="XM_007870326.1"/>
</dbReference>
<evidence type="ECO:0000313" key="2">
    <source>
        <dbReference type="Proteomes" id="UP000030669"/>
    </source>
</evidence>
<protein>
    <submittedName>
        <fullName evidence="1">Uncharacterized protein</fullName>
    </submittedName>
</protein>
<dbReference type="GeneID" id="19299466"/>
<gene>
    <name evidence="1" type="ORF">GLOTRDRAFT_111910</name>
</gene>
<dbReference type="AlphaFoldDB" id="S7RKP8"/>
<proteinExistence type="predicted"/>
<accession>S7RKP8</accession>
<name>S7RKP8_GLOTA</name>
<dbReference type="HOGENOM" id="CLU_3068876_0_0_1"/>
<sequence>MRNLLRDVPPFTPFLNAQYIPELLHVYQPKPITGPRPANVGFHIPSSPRRPAD</sequence>
<organism evidence="1 2">
    <name type="scientific">Gloeophyllum trabeum (strain ATCC 11539 / FP-39264 / Madison 617)</name>
    <name type="common">Brown rot fungus</name>
    <dbReference type="NCBI Taxonomy" id="670483"/>
    <lineage>
        <taxon>Eukaryota</taxon>
        <taxon>Fungi</taxon>
        <taxon>Dikarya</taxon>
        <taxon>Basidiomycota</taxon>
        <taxon>Agaricomycotina</taxon>
        <taxon>Agaricomycetes</taxon>
        <taxon>Gloeophyllales</taxon>
        <taxon>Gloeophyllaceae</taxon>
        <taxon>Gloeophyllum</taxon>
    </lineage>
</organism>